<organism evidence="2 3">
    <name type="scientific">Edwardsiella piscicida</name>
    <dbReference type="NCBI Taxonomy" id="1263550"/>
    <lineage>
        <taxon>Bacteria</taxon>
        <taxon>Pseudomonadati</taxon>
        <taxon>Pseudomonadota</taxon>
        <taxon>Gammaproteobacteria</taxon>
        <taxon>Enterobacterales</taxon>
        <taxon>Hafniaceae</taxon>
        <taxon>Edwardsiella</taxon>
    </lineage>
</organism>
<keyword evidence="1" id="KW-0812">Transmembrane</keyword>
<name>A0AAU8PKI0_EDWPI</name>
<keyword evidence="3" id="KW-1185">Reference proteome</keyword>
<sequence length="44" mass="5301">MTVRERTPRHNYLIMPAQRRHIFYLSTVFFAIGKEYSLPVYLKG</sequence>
<protein>
    <submittedName>
        <fullName evidence="2">Uncharacterized protein</fullName>
    </submittedName>
</protein>
<keyword evidence="1" id="KW-0472">Membrane</keyword>
<dbReference type="KEGG" id="etr:ETAE_0844"/>
<keyword evidence="1" id="KW-1133">Transmembrane helix</keyword>
<dbReference type="AlphaFoldDB" id="A0AAU8PKI0"/>
<dbReference type="Proteomes" id="UP000002634">
    <property type="component" value="Chromosome"/>
</dbReference>
<accession>A0AAU8PKI0</accession>
<gene>
    <name evidence="2" type="ordered locus">ETAE_0844</name>
</gene>
<evidence type="ECO:0000313" key="3">
    <source>
        <dbReference type="Proteomes" id="UP000002634"/>
    </source>
</evidence>
<reference evidence="2 3" key="1">
    <citation type="journal article" date="2009" name="PLoS ONE">
        <title>Genome sequence of the versatile fish pathogen Edwardsiella tarda provides insights into its adaptation to broad host ranges and intracellular niches.</title>
        <authorList>
            <person name="Wang Q."/>
            <person name="Yang M."/>
            <person name="Xiao J."/>
            <person name="Wu H."/>
            <person name="Wang X."/>
            <person name="Lv Y."/>
            <person name="Xu L."/>
            <person name="Zheng H."/>
            <person name="Wang S."/>
            <person name="Zhao G."/>
            <person name="Liu Q."/>
            <person name="Zhang Y."/>
        </authorList>
    </citation>
    <scope>NUCLEOTIDE SEQUENCE [LARGE SCALE GENOMIC DNA]</scope>
    <source>
        <strain evidence="3">EIB202 / CCTCC M208068</strain>
    </source>
</reference>
<proteinExistence type="predicted"/>
<dbReference type="EMBL" id="CP001135">
    <property type="protein sequence ID" value="ACY83689.1"/>
    <property type="molecule type" value="Genomic_DNA"/>
</dbReference>
<evidence type="ECO:0000256" key="1">
    <source>
        <dbReference type="SAM" id="Phobius"/>
    </source>
</evidence>
<feature type="transmembrane region" description="Helical" evidence="1">
    <location>
        <begin position="21"/>
        <end position="42"/>
    </location>
</feature>
<evidence type="ECO:0000313" key="2">
    <source>
        <dbReference type="EMBL" id="ACY83689.1"/>
    </source>
</evidence>